<dbReference type="Gene3D" id="1.20.1070.10">
    <property type="entry name" value="Rhodopsin 7-helix transmembrane proteins"/>
    <property type="match status" value="1"/>
</dbReference>
<evidence type="ECO:0000256" key="6">
    <source>
        <dbReference type="SAM" id="MobiDB-lite"/>
    </source>
</evidence>
<feature type="region of interest" description="Disordered" evidence="6">
    <location>
        <begin position="278"/>
        <end position="302"/>
    </location>
</feature>
<feature type="compositionally biased region" description="Low complexity" evidence="6">
    <location>
        <begin position="278"/>
        <end position="292"/>
    </location>
</feature>
<feature type="transmembrane region" description="Helical" evidence="7">
    <location>
        <begin position="349"/>
        <end position="368"/>
    </location>
</feature>
<evidence type="ECO:0000256" key="1">
    <source>
        <dbReference type="ARBA" id="ARBA00004370"/>
    </source>
</evidence>
<sequence>MAGAAMEPDDFRLLNLSHFNLTMDDLQLALNLSAQAEMADCYCPAAVSDISMAYRRYHGYVSLVVCAFGILSNAINLAVLTRPSMATSPVNRLLTGLAMADVAVMVEYAPFAVFLYLVPPRAHSSELGATLLLWHMHYSQLLHTASICLTLALAAWRYISVRFPAHAPKLCTDARCWWALLLSLLAPLPLCAPSLLVFSVRRSSRAGEDGRTAYHVDLSDHARRHNQLLYESNLWLHAVVVKILPCIILTIISISLMNALYTAKQRKKKLSGQQAQALAPASAKPAKQQVQPSARRSRAEKRADRTTRMLLAVLFLFLATEVPQGVLGLMSGILGRCFFRRCYQLFGEALDLLALLNGSINFILYCAMSRQYRQTFRQLFVAPWAFKGSNNASPASPNASTAKGALPNGFAPRAPAANGVPSAASPKASPAAGTATARPSRAAVSNGNGSATAAASTAPAAPGTSAPGVRPPQSTAL</sequence>
<evidence type="ECO:0000313" key="9">
    <source>
        <dbReference type="Proteomes" id="UP000515158"/>
    </source>
</evidence>
<protein>
    <submittedName>
        <fullName evidence="10">Sex peptide receptor-like</fullName>
    </submittedName>
</protein>
<dbReference type="SUPFAM" id="SSF81321">
    <property type="entry name" value="Family A G protein-coupled receptor-like"/>
    <property type="match status" value="1"/>
</dbReference>
<dbReference type="PRINTS" id="PR00237">
    <property type="entry name" value="GPCRRHODOPSN"/>
</dbReference>
<dbReference type="InterPro" id="IPR019427">
    <property type="entry name" value="7TM_GPCR_serpentine_rcpt_Srw"/>
</dbReference>
<keyword evidence="3 7" id="KW-0812">Transmembrane</keyword>
<dbReference type="RefSeq" id="XP_034243016.1">
    <property type="nucleotide sequence ID" value="XM_034387125.1"/>
</dbReference>
<feature type="transmembrane region" description="Helical" evidence="7">
    <location>
        <begin position="93"/>
        <end position="118"/>
    </location>
</feature>
<evidence type="ECO:0000256" key="3">
    <source>
        <dbReference type="ARBA" id="ARBA00022692"/>
    </source>
</evidence>
<evidence type="ECO:0000256" key="7">
    <source>
        <dbReference type="SAM" id="Phobius"/>
    </source>
</evidence>
<name>A0A6P8Z081_THRPL</name>
<keyword evidence="4 7" id="KW-1133">Transmembrane helix</keyword>
<dbReference type="PROSITE" id="PS50262">
    <property type="entry name" value="G_PROTEIN_RECEP_F1_2"/>
    <property type="match status" value="1"/>
</dbReference>
<keyword evidence="9" id="KW-1185">Reference proteome</keyword>
<dbReference type="FunCoup" id="A0A6P8Z081">
    <property type="interactions" value="34"/>
</dbReference>
<proteinExistence type="inferred from homology"/>
<reference evidence="10" key="1">
    <citation type="submission" date="2025-08" db="UniProtKB">
        <authorList>
            <consortium name="RefSeq"/>
        </authorList>
    </citation>
    <scope>IDENTIFICATION</scope>
    <source>
        <tissue evidence="10">Total insect</tissue>
    </source>
</reference>
<feature type="transmembrane region" description="Helical" evidence="7">
    <location>
        <begin position="177"/>
        <end position="198"/>
    </location>
</feature>
<evidence type="ECO:0000259" key="8">
    <source>
        <dbReference type="PROSITE" id="PS50262"/>
    </source>
</evidence>
<evidence type="ECO:0000256" key="5">
    <source>
        <dbReference type="ARBA" id="ARBA00023136"/>
    </source>
</evidence>
<dbReference type="GO" id="GO:0005886">
    <property type="term" value="C:plasma membrane"/>
    <property type="evidence" value="ECO:0007669"/>
    <property type="project" value="TreeGrafter"/>
</dbReference>
<feature type="transmembrane region" description="Helical" evidence="7">
    <location>
        <begin position="234"/>
        <end position="261"/>
    </location>
</feature>
<dbReference type="InterPro" id="IPR017452">
    <property type="entry name" value="GPCR_Rhodpsn_7TM"/>
</dbReference>
<dbReference type="Pfam" id="PF10324">
    <property type="entry name" value="7TM_GPCR_Srw"/>
    <property type="match status" value="1"/>
</dbReference>
<comment type="similarity">
    <text evidence="2">Belongs to the G-protein coupled receptor 1 family.</text>
</comment>
<dbReference type="InterPro" id="IPR000276">
    <property type="entry name" value="GPCR_Rhodpsn"/>
</dbReference>
<dbReference type="InterPro" id="IPR053219">
    <property type="entry name" value="GPCR_Dmsr-1"/>
</dbReference>
<dbReference type="AlphaFoldDB" id="A0A6P8Z081"/>
<feature type="transmembrane region" description="Helical" evidence="7">
    <location>
        <begin position="309"/>
        <end position="329"/>
    </location>
</feature>
<dbReference type="KEGG" id="tpal:117646282"/>
<organism evidence="10">
    <name type="scientific">Thrips palmi</name>
    <name type="common">Melon thrips</name>
    <dbReference type="NCBI Taxonomy" id="161013"/>
    <lineage>
        <taxon>Eukaryota</taxon>
        <taxon>Metazoa</taxon>
        <taxon>Ecdysozoa</taxon>
        <taxon>Arthropoda</taxon>
        <taxon>Hexapoda</taxon>
        <taxon>Insecta</taxon>
        <taxon>Pterygota</taxon>
        <taxon>Neoptera</taxon>
        <taxon>Paraneoptera</taxon>
        <taxon>Thysanoptera</taxon>
        <taxon>Terebrantia</taxon>
        <taxon>Thripoidea</taxon>
        <taxon>Thripidae</taxon>
        <taxon>Thrips</taxon>
    </lineage>
</organism>
<evidence type="ECO:0000256" key="4">
    <source>
        <dbReference type="ARBA" id="ARBA00022989"/>
    </source>
</evidence>
<keyword evidence="5 7" id="KW-0472">Membrane</keyword>
<dbReference type="PANTHER" id="PTHR46273:SF4">
    <property type="entry name" value="AT19640P"/>
    <property type="match status" value="1"/>
</dbReference>
<dbReference type="Proteomes" id="UP000515158">
    <property type="component" value="Unplaced"/>
</dbReference>
<comment type="subcellular location">
    <subcellularLocation>
        <location evidence="1">Membrane</location>
    </subcellularLocation>
</comment>
<accession>A0A6P8Z081</accession>
<feature type="compositionally biased region" description="Low complexity" evidence="6">
    <location>
        <begin position="421"/>
        <end position="468"/>
    </location>
</feature>
<dbReference type="CDD" id="cd14978">
    <property type="entry name" value="7tmA_FMRFamide_R-like"/>
    <property type="match status" value="1"/>
</dbReference>
<dbReference type="OrthoDB" id="5864054at2759"/>
<feature type="transmembrane region" description="Helical" evidence="7">
    <location>
        <begin position="57"/>
        <end position="81"/>
    </location>
</feature>
<dbReference type="InParanoid" id="A0A6P8Z081"/>
<gene>
    <name evidence="10" type="primary">LOC117646282</name>
</gene>
<dbReference type="PANTHER" id="PTHR46273">
    <property type="entry name" value="MYOSUPPRESSIN RECEPTOR 1, ISOFORM B-RELATED"/>
    <property type="match status" value="1"/>
</dbReference>
<evidence type="ECO:0000256" key="2">
    <source>
        <dbReference type="ARBA" id="ARBA00010663"/>
    </source>
</evidence>
<dbReference type="GO" id="GO:0008528">
    <property type="term" value="F:G protein-coupled peptide receptor activity"/>
    <property type="evidence" value="ECO:0007669"/>
    <property type="project" value="InterPro"/>
</dbReference>
<evidence type="ECO:0000313" key="10">
    <source>
        <dbReference type="RefSeq" id="XP_034243016.1"/>
    </source>
</evidence>
<feature type="transmembrane region" description="Helical" evidence="7">
    <location>
        <begin position="138"/>
        <end position="156"/>
    </location>
</feature>
<feature type="domain" description="G-protein coupled receptors family 1 profile" evidence="8">
    <location>
        <begin position="72"/>
        <end position="365"/>
    </location>
</feature>
<dbReference type="GeneID" id="117646282"/>
<feature type="region of interest" description="Disordered" evidence="6">
    <location>
        <begin position="416"/>
        <end position="477"/>
    </location>
</feature>